<dbReference type="InterPro" id="IPR044532">
    <property type="entry name" value="BRX-like"/>
</dbReference>
<dbReference type="PANTHER" id="PTHR46058:SF33">
    <property type="entry name" value="PROTEIN BREVIS RADIX-LIKE 2"/>
    <property type="match status" value="1"/>
</dbReference>
<comment type="similarity">
    <text evidence="2">Belongs to the BRX family.</text>
</comment>
<proteinExistence type="inferred from homology"/>
<evidence type="ECO:0000256" key="1">
    <source>
        <dbReference type="ARBA" id="ARBA00004123"/>
    </source>
</evidence>
<evidence type="ECO:0000313" key="6">
    <source>
        <dbReference type="Proteomes" id="UP000639772"/>
    </source>
</evidence>
<accession>A0A835VBB7</accession>
<dbReference type="GO" id="GO:0005634">
    <property type="term" value="C:nucleus"/>
    <property type="evidence" value="ECO:0007669"/>
    <property type="project" value="UniProtKB-SubCell"/>
</dbReference>
<evidence type="ECO:0000259" key="4">
    <source>
        <dbReference type="Pfam" id="PF08381"/>
    </source>
</evidence>
<evidence type="ECO:0000313" key="5">
    <source>
        <dbReference type="EMBL" id="KAG0494409.1"/>
    </source>
</evidence>
<feature type="domain" description="BRX" evidence="4">
    <location>
        <begin position="193"/>
        <end position="215"/>
    </location>
</feature>
<evidence type="ECO:0000256" key="2">
    <source>
        <dbReference type="ARBA" id="ARBA00009057"/>
    </source>
</evidence>
<evidence type="ECO:0000256" key="3">
    <source>
        <dbReference type="ARBA" id="ARBA00023242"/>
    </source>
</evidence>
<keyword evidence="3" id="KW-0539">Nucleus</keyword>
<dbReference type="EMBL" id="JADCNM010000002">
    <property type="protein sequence ID" value="KAG0494409.1"/>
    <property type="molecule type" value="Genomic_DNA"/>
</dbReference>
<dbReference type="Proteomes" id="UP000639772">
    <property type="component" value="Unassembled WGS sequence"/>
</dbReference>
<dbReference type="Pfam" id="PF08381">
    <property type="entry name" value="BRX"/>
    <property type="match status" value="1"/>
</dbReference>
<dbReference type="AlphaFoldDB" id="A0A835VBB7"/>
<sequence>MGKPIILNFINFLDKFHEEFSQCEVARLETDRNNIMKRSAQATTRREFIKTLRSPRRFGSDVVFTSSFSLNVGWSSVSRSRTWHSRFQGLIATTRPRLQVDGCMNPWGRRDMTVLTLTEGSAWAQEFGDGTVVLRRGFGDHPAPRGTLGEQAIEAALSGFTEEDKSRESGWRRLSLAFYLASSPVRRWESLLEMFNKWQAQRWWAENHEKVMELYSLTRFNRQAIPLPIAPHLEDESLKIESAQFSPMVHQLQKQKVPFHFPKPMSSVNTCGMVCLQEFDWITCRPSVITTTNISVLLGSVAMIQGAWLQHQRSPVLMEQRWRSHQWLHQEEEARFKARLLGGICSISKLHK</sequence>
<gene>
    <name evidence="5" type="ORF">HPP92_005403</name>
</gene>
<organism evidence="5 6">
    <name type="scientific">Vanilla planifolia</name>
    <name type="common">Vanilla</name>
    <dbReference type="NCBI Taxonomy" id="51239"/>
    <lineage>
        <taxon>Eukaryota</taxon>
        <taxon>Viridiplantae</taxon>
        <taxon>Streptophyta</taxon>
        <taxon>Embryophyta</taxon>
        <taxon>Tracheophyta</taxon>
        <taxon>Spermatophyta</taxon>
        <taxon>Magnoliopsida</taxon>
        <taxon>Liliopsida</taxon>
        <taxon>Asparagales</taxon>
        <taxon>Orchidaceae</taxon>
        <taxon>Vanilloideae</taxon>
        <taxon>Vanilleae</taxon>
        <taxon>Vanilla</taxon>
    </lineage>
</organism>
<comment type="subcellular location">
    <subcellularLocation>
        <location evidence="1">Nucleus</location>
    </subcellularLocation>
</comment>
<dbReference type="OrthoDB" id="1461035at2759"/>
<protein>
    <recommendedName>
        <fullName evidence="4">BRX domain-containing protein</fullName>
    </recommendedName>
</protein>
<name>A0A835VBB7_VANPL</name>
<reference evidence="5 6" key="1">
    <citation type="journal article" date="2020" name="Nat. Food">
        <title>A phased Vanilla planifolia genome enables genetic improvement of flavour and production.</title>
        <authorList>
            <person name="Hasing T."/>
            <person name="Tang H."/>
            <person name="Brym M."/>
            <person name="Khazi F."/>
            <person name="Huang T."/>
            <person name="Chambers A.H."/>
        </authorList>
    </citation>
    <scope>NUCLEOTIDE SEQUENCE [LARGE SCALE GENOMIC DNA]</scope>
    <source>
        <tissue evidence="5">Leaf</tissue>
    </source>
</reference>
<dbReference type="PANTHER" id="PTHR46058">
    <property type="entry name" value="PROTEIN BREVIS RADIX-LIKE 1"/>
    <property type="match status" value="1"/>
</dbReference>
<dbReference type="InterPro" id="IPR013591">
    <property type="entry name" value="Brevis_radix_dom"/>
</dbReference>
<comment type="caution">
    <text evidence="5">The sequence shown here is derived from an EMBL/GenBank/DDBJ whole genome shotgun (WGS) entry which is preliminary data.</text>
</comment>